<keyword evidence="4" id="KW-1185">Reference proteome</keyword>
<keyword evidence="1" id="KW-0597">Phosphoprotein</keyword>
<dbReference type="Pfam" id="PF01740">
    <property type="entry name" value="STAS"/>
    <property type="match status" value="1"/>
</dbReference>
<dbReference type="InterPro" id="IPR002645">
    <property type="entry name" value="STAS_dom"/>
</dbReference>
<proteinExistence type="predicted"/>
<accession>A0ABW4JRE8</accession>
<name>A0ABW4JRE8_9BACL</name>
<dbReference type="CDD" id="cd07041">
    <property type="entry name" value="STAS_RsbR_RsbS_like"/>
    <property type="match status" value="1"/>
</dbReference>
<dbReference type="PROSITE" id="PS50801">
    <property type="entry name" value="STAS"/>
    <property type="match status" value="1"/>
</dbReference>
<dbReference type="RefSeq" id="WP_377946145.1">
    <property type="nucleotide sequence ID" value="NZ_JBHUCX010000101.1"/>
</dbReference>
<organism evidence="3 4">
    <name type="scientific">Alicyclobacillus fodiniaquatilis</name>
    <dbReference type="NCBI Taxonomy" id="1661150"/>
    <lineage>
        <taxon>Bacteria</taxon>
        <taxon>Bacillati</taxon>
        <taxon>Bacillota</taxon>
        <taxon>Bacilli</taxon>
        <taxon>Bacillales</taxon>
        <taxon>Alicyclobacillaceae</taxon>
        <taxon>Alicyclobacillus</taxon>
    </lineage>
</organism>
<evidence type="ECO:0000313" key="4">
    <source>
        <dbReference type="Proteomes" id="UP001597079"/>
    </source>
</evidence>
<dbReference type="InterPro" id="IPR036513">
    <property type="entry name" value="STAS_dom_sf"/>
</dbReference>
<dbReference type="Gene3D" id="3.30.750.24">
    <property type="entry name" value="STAS domain"/>
    <property type="match status" value="1"/>
</dbReference>
<dbReference type="SUPFAM" id="SSF52091">
    <property type="entry name" value="SpoIIaa-like"/>
    <property type="match status" value="1"/>
</dbReference>
<gene>
    <name evidence="3" type="ORF">ACFSB2_26060</name>
</gene>
<dbReference type="PANTHER" id="PTHR33745:SF3">
    <property type="entry name" value="RSBT CO-ANTAGONIST PROTEIN RSBRC"/>
    <property type="match status" value="1"/>
</dbReference>
<evidence type="ECO:0000259" key="2">
    <source>
        <dbReference type="PROSITE" id="PS50801"/>
    </source>
</evidence>
<comment type="caution">
    <text evidence="3">The sequence shown here is derived from an EMBL/GenBank/DDBJ whole genome shotgun (WGS) entry which is preliminary data.</text>
</comment>
<evidence type="ECO:0000313" key="3">
    <source>
        <dbReference type="EMBL" id="MFD1678138.1"/>
    </source>
</evidence>
<dbReference type="InterPro" id="IPR051932">
    <property type="entry name" value="Bact_StressResp_Reg"/>
</dbReference>
<dbReference type="EMBL" id="JBHUCX010000101">
    <property type="protein sequence ID" value="MFD1678138.1"/>
    <property type="molecule type" value="Genomic_DNA"/>
</dbReference>
<protein>
    <submittedName>
        <fullName evidence="3">STAS domain-containing protein</fullName>
    </submittedName>
</protein>
<feature type="domain" description="STAS" evidence="2">
    <location>
        <begin position="169"/>
        <end position="269"/>
    </location>
</feature>
<sequence>MNLQFKPGQTFAEFMSLNLDMFHKEMMLQSTKGLEYLQNRDTNMAAVYDVIDELLDLLLQAKIDDLVLLGERIGYNIAKNGHPIPLIMEFTEGFRKCLWDFQYVYHQHVEVDVEDIFAFQRDLAHGLDRFLNHYFISYTRYNEEKMNAQREIIEDLSVPVIPLTETRSILPLVGMIDTHRAKTIQEKTLTQIANLKIEHIIIDVSGVPYMDTAVVGHLFHIIEGINLLGCRATITGIRPGIANTLISLGIDISDKVETKSTLQQVLKQYMI</sequence>
<reference evidence="4" key="1">
    <citation type="journal article" date="2019" name="Int. J. Syst. Evol. Microbiol.">
        <title>The Global Catalogue of Microorganisms (GCM) 10K type strain sequencing project: providing services to taxonomists for standard genome sequencing and annotation.</title>
        <authorList>
            <consortium name="The Broad Institute Genomics Platform"/>
            <consortium name="The Broad Institute Genome Sequencing Center for Infectious Disease"/>
            <person name="Wu L."/>
            <person name="Ma J."/>
        </authorList>
    </citation>
    <scope>NUCLEOTIDE SEQUENCE [LARGE SCALE GENOMIC DNA]</scope>
    <source>
        <strain evidence="4">CGMCC 1.12286</strain>
    </source>
</reference>
<dbReference type="PANTHER" id="PTHR33745">
    <property type="entry name" value="RSBT ANTAGONIST PROTEIN RSBS-RELATED"/>
    <property type="match status" value="1"/>
</dbReference>
<dbReference type="Proteomes" id="UP001597079">
    <property type="component" value="Unassembled WGS sequence"/>
</dbReference>
<evidence type="ECO:0000256" key="1">
    <source>
        <dbReference type="ARBA" id="ARBA00022553"/>
    </source>
</evidence>